<gene>
    <name evidence="1" type="ORF">RM533_04370</name>
</gene>
<organism evidence="1 2">
    <name type="scientific">Croceicoccus esteveae</name>
    <dbReference type="NCBI Taxonomy" id="3075597"/>
    <lineage>
        <taxon>Bacteria</taxon>
        <taxon>Pseudomonadati</taxon>
        <taxon>Pseudomonadota</taxon>
        <taxon>Alphaproteobacteria</taxon>
        <taxon>Sphingomonadales</taxon>
        <taxon>Erythrobacteraceae</taxon>
        <taxon>Croceicoccus</taxon>
    </lineage>
</organism>
<protein>
    <recommendedName>
        <fullName evidence="3">Integrase</fullName>
    </recommendedName>
</protein>
<sequence>MEFSTDPTLDQCNQVANYTDRNPAGRARTSKYRPLIRALRQMVALLNANEVRYVNAASIRTAFRQMAKTLGFPASGNGQSEEKPIRRSVASTLLPMLEKEKDWDPHGRLMLERIRPD</sequence>
<dbReference type="RefSeq" id="WP_311339976.1">
    <property type="nucleotide sequence ID" value="NZ_JAVRHS010000002.1"/>
</dbReference>
<reference evidence="1 2" key="1">
    <citation type="submission" date="2023-09" db="EMBL/GenBank/DDBJ databases">
        <authorList>
            <person name="Rey-Velasco X."/>
        </authorList>
    </citation>
    <scope>NUCLEOTIDE SEQUENCE [LARGE SCALE GENOMIC DNA]</scope>
    <source>
        <strain evidence="1 2">F390</strain>
    </source>
</reference>
<name>A0ABU2ZIL1_9SPHN</name>
<evidence type="ECO:0008006" key="3">
    <source>
        <dbReference type="Google" id="ProtNLM"/>
    </source>
</evidence>
<dbReference type="EMBL" id="JAVRHS010000002">
    <property type="protein sequence ID" value="MDT0575414.1"/>
    <property type="molecule type" value="Genomic_DNA"/>
</dbReference>
<comment type="caution">
    <text evidence="1">The sequence shown here is derived from an EMBL/GenBank/DDBJ whole genome shotgun (WGS) entry which is preliminary data.</text>
</comment>
<proteinExistence type="predicted"/>
<keyword evidence="2" id="KW-1185">Reference proteome</keyword>
<dbReference type="Proteomes" id="UP001259803">
    <property type="component" value="Unassembled WGS sequence"/>
</dbReference>
<accession>A0ABU2ZIL1</accession>
<evidence type="ECO:0000313" key="2">
    <source>
        <dbReference type="Proteomes" id="UP001259803"/>
    </source>
</evidence>
<evidence type="ECO:0000313" key="1">
    <source>
        <dbReference type="EMBL" id="MDT0575414.1"/>
    </source>
</evidence>